<protein>
    <submittedName>
        <fullName evidence="2">Uncharacterized protein</fullName>
    </submittedName>
</protein>
<evidence type="ECO:0000256" key="1">
    <source>
        <dbReference type="SAM" id="MobiDB-lite"/>
    </source>
</evidence>
<dbReference type="RefSeq" id="YP_009506676.1">
    <property type="nucleotide sequence ID" value="NC_038507.1"/>
</dbReference>
<accession>A0A192GPU9</accession>
<dbReference type="EMBL" id="KX185156">
    <property type="protein sequence ID" value="ANK57943.1"/>
    <property type="molecule type" value="Genomic_DNA"/>
</dbReference>
<feature type="compositionally biased region" description="Acidic residues" evidence="1">
    <location>
        <begin position="54"/>
        <end position="67"/>
    </location>
</feature>
<name>A0A192GPU9_FRG3V</name>
<dbReference type="KEGG" id="vg:37617617"/>
<sequence>MRNLLKGSDRPAWAHAPTIFLRFVMNVEALLDDISAWDGRRSPEASPKASPGDSLEDSPEDSPEDYPEGPQVSARPKARRVSKRPVLELMPECVDISVRTAVGRTYHTLWPQDRLRPTVEKQAVLLSLVIMAAPDTDVSALVKKMRVKGERLKECAREAERASGQLGKLPSPSDMSEQTGCLDLSAAASVLASADGRQECCWAQTVTCAGIAECCANHALPFRSVWKEAIERLSTRAPAALLRQEYGPAFTALCLPILGDAFREVTGCEPSEPRSDVEGWTREFAKAGHDLVPSAVQGIYIKSRKNILRRLVFEKYFAG</sequence>
<organism evidence="2 3">
    <name type="scientific">Bohle iridovirus</name>
    <dbReference type="NCBI Taxonomy" id="100220"/>
    <lineage>
        <taxon>Viruses</taxon>
        <taxon>Varidnaviria</taxon>
        <taxon>Bamfordvirae</taxon>
        <taxon>Nucleocytoviricota</taxon>
        <taxon>Megaviricetes</taxon>
        <taxon>Pimascovirales</taxon>
        <taxon>Pimascovirales incertae sedis</taxon>
        <taxon>Iridoviridae</taxon>
        <taxon>Alphairidovirinae</taxon>
        <taxon>Ranavirus</taxon>
        <taxon>Ranavirus rana1</taxon>
        <taxon>Frog virus 3</taxon>
    </lineage>
</organism>
<evidence type="ECO:0000313" key="2">
    <source>
        <dbReference type="EMBL" id="ANK57943.1"/>
    </source>
</evidence>
<proteinExistence type="predicted"/>
<gene>
    <name evidence="2" type="primary">ORF18</name>
    <name evidence="2" type="ORF">BIV_ORF18</name>
</gene>
<evidence type="ECO:0000313" key="3">
    <source>
        <dbReference type="Proteomes" id="UP000100588"/>
    </source>
</evidence>
<dbReference type="Proteomes" id="UP000100588">
    <property type="component" value="Segment"/>
</dbReference>
<reference evidence="3" key="1">
    <citation type="journal article" date="2016" name="Genome Announc.">
        <title>Complete genome sequence of Bohle Iridovirus from ornate burrowing frog (Limnodynastes ornatus) in Australia.</title>
        <authorList>
            <person name="Hick P."/>
            <person name="Subramaniam K."/>
            <person name="Whittington R."/>
            <person name="Waltzek T.B."/>
        </authorList>
    </citation>
    <scope>NUCLEOTIDE SEQUENCE [LARGE SCALE GENOMIC DNA]</scope>
</reference>
<dbReference type="GeneID" id="37617617"/>
<dbReference type="OrthoDB" id="5391at10239"/>
<feature type="region of interest" description="Disordered" evidence="1">
    <location>
        <begin position="38"/>
        <end position="81"/>
    </location>
</feature>